<evidence type="ECO:0000256" key="4">
    <source>
        <dbReference type="ARBA" id="ARBA00023136"/>
    </source>
</evidence>
<sequence length="161" mass="18996">MTQERPVNLTRLALKIPPALLFIIWLAAMASVRYIFPGLNYTFFLTPYIAGLFFILGLFLVLAGFFHFRKVQTTINPRQPEKTTTIVTSGIYRVSRNPMYLGFLMWLIAWAFMLANLVGFVFLPLFVFYMNRYQIIPEERILLNQFGDIYYRYLNKVGRWL</sequence>
<dbReference type="PANTHER" id="PTHR12714">
    <property type="entry name" value="PROTEIN-S ISOPRENYLCYSTEINE O-METHYLTRANSFERASE"/>
    <property type="match status" value="1"/>
</dbReference>
<evidence type="ECO:0008006" key="8">
    <source>
        <dbReference type="Google" id="ProtNLM"/>
    </source>
</evidence>
<comment type="subcellular location">
    <subcellularLocation>
        <location evidence="1">Endomembrane system</location>
        <topology evidence="1">Multi-pass membrane protein</topology>
    </subcellularLocation>
</comment>
<feature type="transmembrane region" description="Helical" evidence="5">
    <location>
        <begin position="12"/>
        <end position="36"/>
    </location>
</feature>
<protein>
    <recommendedName>
        <fullName evidence="8">Protein-S-isoprenylcysteine O-methyltransferase Ste14</fullName>
    </recommendedName>
</protein>
<dbReference type="AlphaFoldDB" id="A0A917CPB2"/>
<accession>A0A917CPB2</accession>
<organism evidence="6 7">
    <name type="scientific">Marinicella pacifica</name>
    <dbReference type="NCBI Taxonomy" id="1171543"/>
    <lineage>
        <taxon>Bacteria</taxon>
        <taxon>Pseudomonadati</taxon>
        <taxon>Pseudomonadota</taxon>
        <taxon>Gammaproteobacteria</taxon>
        <taxon>Lysobacterales</taxon>
        <taxon>Marinicellaceae</taxon>
        <taxon>Marinicella</taxon>
    </lineage>
</organism>
<dbReference type="Gene3D" id="1.20.120.1630">
    <property type="match status" value="1"/>
</dbReference>
<dbReference type="EMBL" id="BMEO01000005">
    <property type="protein sequence ID" value="GGF94979.1"/>
    <property type="molecule type" value="Genomic_DNA"/>
</dbReference>
<feature type="transmembrane region" description="Helical" evidence="5">
    <location>
        <begin position="48"/>
        <end position="68"/>
    </location>
</feature>
<evidence type="ECO:0000256" key="2">
    <source>
        <dbReference type="ARBA" id="ARBA00022692"/>
    </source>
</evidence>
<evidence type="ECO:0000313" key="6">
    <source>
        <dbReference type="EMBL" id="GGF94979.1"/>
    </source>
</evidence>
<dbReference type="PANTHER" id="PTHR12714:SF24">
    <property type="entry name" value="SLR1182 PROTEIN"/>
    <property type="match status" value="1"/>
</dbReference>
<proteinExistence type="predicted"/>
<keyword evidence="2 5" id="KW-0812">Transmembrane</keyword>
<gene>
    <name evidence="6" type="ORF">GCM10011365_15360</name>
</gene>
<keyword evidence="4 5" id="KW-0472">Membrane</keyword>
<evidence type="ECO:0000313" key="7">
    <source>
        <dbReference type="Proteomes" id="UP000605253"/>
    </source>
</evidence>
<evidence type="ECO:0000256" key="3">
    <source>
        <dbReference type="ARBA" id="ARBA00022989"/>
    </source>
</evidence>
<keyword evidence="3 5" id="KW-1133">Transmembrane helix</keyword>
<dbReference type="GO" id="GO:0016740">
    <property type="term" value="F:transferase activity"/>
    <property type="evidence" value="ECO:0007669"/>
    <property type="project" value="UniProtKB-ARBA"/>
</dbReference>
<evidence type="ECO:0000256" key="5">
    <source>
        <dbReference type="SAM" id="Phobius"/>
    </source>
</evidence>
<keyword evidence="7" id="KW-1185">Reference proteome</keyword>
<evidence type="ECO:0000256" key="1">
    <source>
        <dbReference type="ARBA" id="ARBA00004127"/>
    </source>
</evidence>
<dbReference type="Proteomes" id="UP000605253">
    <property type="component" value="Unassembled WGS sequence"/>
</dbReference>
<dbReference type="GO" id="GO:0012505">
    <property type="term" value="C:endomembrane system"/>
    <property type="evidence" value="ECO:0007669"/>
    <property type="project" value="UniProtKB-SubCell"/>
</dbReference>
<feature type="transmembrane region" description="Helical" evidence="5">
    <location>
        <begin position="103"/>
        <end position="130"/>
    </location>
</feature>
<comment type="caution">
    <text evidence="6">The sequence shown here is derived from an EMBL/GenBank/DDBJ whole genome shotgun (WGS) entry which is preliminary data.</text>
</comment>
<reference evidence="6" key="1">
    <citation type="journal article" date="2014" name="Int. J. Syst. Evol. Microbiol.">
        <title>Complete genome sequence of Corynebacterium casei LMG S-19264T (=DSM 44701T), isolated from a smear-ripened cheese.</title>
        <authorList>
            <consortium name="US DOE Joint Genome Institute (JGI-PGF)"/>
            <person name="Walter F."/>
            <person name="Albersmeier A."/>
            <person name="Kalinowski J."/>
            <person name="Ruckert C."/>
        </authorList>
    </citation>
    <scope>NUCLEOTIDE SEQUENCE</scope>
    <source>
        <strain evidence="6">CGMCC 1.12181</strain>
    </source>
</reference>
<reference evidence="6" key="2">
    <citation type="submission" date="2020-09" db="EMBL/GenBank/DDBJ databases">
        <authorList>
            <person name="Sun Q."/>
            <person name="Zhou Y."/>
        </authorList>
    </citation>
    <scope>NUCLEOTIDE SEQUENCE</scope>
    <source>
        <strain evidence="6">CGMCC 1.12181</strain>
    </source>
</reference>
<name>A0A917CPB2_9GAMM</name>
<dbReference type="Pfam" id="PF04191">
    <property type="entry name" value="PEMT"/>
    <property type="match status" value="1"/>
</dbReference>
<dbReference type="RefSeq" id="WP_188365130.1">
    <property type="nucleotide sequence ID" value="NZ_BAABJF010000002.1"/>
</dbReference>
<dbReference type="InterPro" id="IPR007318">
    <property type="entry name" value="Phopholipid_MeTrfase"/>
</dbReference>